<sequence length="88" mass="10180">MSDDIKEILKKVTYEVMKDFDDRIKILAKHIAEADANYMAIVLLLEEKGIITTDEFDAKKDIILEKIKDDYAKLAIDLNKHKKENGIQ</sequence>
<dbReference type="EMBL" id="JBHTLU010000012">
    <property type="protein sequence ID" value="MFD1219564.1"/>
    <property type="molecule type" value="Genomic_DNA"/>
</dbReference>
<dbReference type="Proteomes" id="UP001597180">
    <property type="component" value="Unassembled WGS sequence"/>
</dbReference>
<evidence type="ECO:0000313" key="1">
    <source>
        <dbReference type="EMBL" id="MFD1219564.1"/>
    </source>
</evidence>
<keyword evidence="2" id="KW-1185">Reference proteome</keyword>
<proteinExistence type="predicted"/>
<comment type="caution">
    <text evidence="1">The sequence shown here is derived from an EMBL/GenBank/DDBJ whole genome shotgun (WGS) entry which is preliminary data.</text>
</comment>
<protein>
    <recommendedName>
        <fullName evidence="3">CARD domain-containing protein</fullName>
    </recommendedName>
</protein>
<evidence type="ECO:0008006" key="3">
    <source>
        <dbReference type="Google" id="ProtNLM"/>
    </source>
</evidence>
<organism evidence="1 2">
    <name type="scientific">Paenibacillus vulneris</name>
    <dbReference type="NCBI Taxonomy" id="1133364"/>
    <lineage>
        <taxon>Bacteria</taxon>
        <taxon>Bacillati</taxon>
        <taxon>Bacillota</taxon>
        <taxon>Bacilli</taxon>
        <taxon>Bacillales</taxon>
        <taxon>Paenibacillaceae</taxon>
        <taxon>Paenibacillus</taxon>
    </lineage>
</organism>
<dbReference type="RefSeq" id="WP_345595020.1">
    <property type="nucleotide sequence ID" value="NZ_BAABJG010000055.1"/>
</dbReference>
<evidence type="ECO:0000313" key="2">
    <source>
        <dbReference type="Proteomes" id="UP001597180"/>
    </source>
</evidence>
<accession>A0ABW3UGV6</accession>
<reference evidence="2" key="1">
    <citation type="journal article" date="2019" name="Int. J. Syst. Evol. Microbiol.">
        <title>The Global Catalogue of Microorganisms (GCM) 10K type strain sequencing project: providing services to taxonomists for standard genome sequencing and annotation.</title>
        <authorList>
            <consortium name="The Broad Institute Genomics Platform"/>
            <consortium name="The Broad Institute Genome Sequencing Center for Infectious Disease"/>
            <person name="Wu L."/>
            <person name="Ma J."/>
        </authorList>
    </citation>
    <scope>NUCLEOTIDE SEQUENCE [LARGE SCALE GENOMIC DNA]</scope>
    <source>
        <strain evidence="2">CCUG 53270</strain>
    </source>
</reference>
<name>A0ABW3UGV6_9BACL</name>
<gene>
    <name evidence="1" type="ORF">ACFQ4B_05505</name>
</gene>